<dbReference type="EMBL" id="JUFX02000142">
    <property type="protein sequence ID" value="KPH87190.1"/>
    <property type="molecule type" value="Genomic_DNA"/>
</dbReference>
<dbReference type="Proteomes" id="UP000031553">
    <property type="component" value="Unassembled WGS sequence"/>
</dbReference>
<feature type="transmembrane region" description="Helical" evidence="5">
    <location>
        <begin position="6"/>
        <end position="29"/>
    </location>
</feature>
<evidence type="ECO:0000256" key="5">
    <source>
        <dbReference type="SAM" id="Phobius"/>
    </source>
</evidence>
<evidence type="ECO:0000313" key="8">
    <source>
        <dbReference type="Proteomes" id="UP000031553"/>
    </source>
</evidence>
<dbReference type="InterPro" id="IPR012451">
    <property type="entry name" value="DUF1656"/>
</dbReference>
<dbReference type="OrthoDB" id="7021192at2"/>
<evidence type="ECO:0000313" key="7">
    <source>
        <dbReference type="EMBL" id="KPH87190.1"/>
    </source>
</evidence>
<evidence type="ECO:0000256" key="3">
    <source>
        <dbReference type="ARBA" id="ARBA00022989"/>
    </source>
</evidence>
<comment type="caution">
    <text evidence="7">The sequence shown here is derived from an EMBL/GenBank/DDBJ whole genome shotgun (WGS) entry which is preliminary data.</text>
</comment>
<dbReference type="EMBL" id="JUFX02000236">
    <property type="protein sequence ID" value="KPH85477.1"/>
    <property type="molecule type" value="Genomic_DNA"/>
</dbReference>
<evidence type="ECO:0008006" key="9">
    <source>
        <dbReference type="Google" id="ProtNLM"/>
    </source>
</evidence>
<accession>A0A0C1V4W5</accession>
<reference evidence="7 8" key="1">
    <citation type="submission" date="2015-07" db="EMBL/GenBank/DDBJ databases">
        <title>Draft Genome Sequence of Komagataeibacter intermedius Strain AF2, Isolated from Kombucha Tea.</title>
        <authorList>
            <person name="Santos R.A."/>
            <person name="Berretta A.A."/>
            <person name="Barud H.S."/>
            <person name="Ribeiro S.J."/>
            <person name="Gonzalez-Garcia L.N."/>
            <person name="Zucchi T.D."/>
            <person name="Goldman G.H."/>
            <person name="Riano-Pachon D.M."/>
        </authorList>
    </citation>
    <scope>NUCLEOTIDE SEQUENCE [LARGE SCALE GENOMIC DNA]</scope>
    <source>
        <strain evidence="7 8">AF2</strain>
    </source>
</reference>
<dbReference type="Pfam" id="PF07869">
    <property type="entry name" value="DUF1656"/>
    <property type="match status" value="1"/>
</dbReference>
<dbReference type="AlphaFoldDB" id="A0A0C1V4W5"/>
<feature type="transmembrane region" description="Helical" evidence="5">
    <location>
        <begin position="41"/>
        <end position="63"/>
    </location>
</feature>
<proteinExistence type="predicted"/>
<protein>
    <recommendedName>
        <fullName evidence="9">DUF1656 domain-containing protein</fullName>
    </recommendedName>
</protein>
<evidence type="ECO:0000313" key="6">
    <source>
        <dbReference type="EMBL" id="KPH85477.1"/>
    </source>
</evidence>
<organism evidence="7 8">
    <name type="scientific">Komagataeibacter intermedius AF2</name>
    <dbReference type="NCBI Taxonomy" id="1458464"/>
    <lineage>
        <taxon>Bacteria</taxon>
        <taxon>Pseudomonadati</taxon>
        <taxon>Pseudomonadota</taxon>
        <taxon>Alphaproteobacteria</taxon>
        <taxon>Acetobacterales</taxon>
        <taxon>Acetobacteraceae</taxon>
        <taxon>Komagataeibacter</taxon>
    </lineage>
</organism>
<keyword evidence="4 5" id="KW-0472">Membrane</keyword>
<sequence length="64" mass="7476">MLSEFNLFGVFMAPIVVYAVAALPVTMLLRSLLWWCGIMKWFWHLALFEVALYTCVLCLMILYI</sequence>
<keyword evidence="2 5" id="KW-0812">Transmembrane</keyword>
<gene>
    <name evidence="6" type="ORF">GLUCOINTEAF2_0201063</name>
    <name evidence="7" type="ORF">GLUCOINTEAF2_0204172</name>
</gene>
<dbReference type="GeneID" id="98313765"/>
<keyword evidence="3 5" id="KW-1133">Transmembrane helix</keyword>
<keyword evidence="1" id="KW-1003">Cell membrane</keyword>
<evidence type="ECO:0000256" key="1">
    <source>
        <dbReference type="ARBA" id="ARBA00022475"/>
    </source>
</evidence>
<evidence type="ECO:0000256" key="4">
    <source>
        <dbReference type="ARBA" id="ARBA00023136"/>
    </source>
</evidence>
<dbReference type="RefSeq" id="WP_010510087.1">
    <property type="nucleotide sequence ID" value="NZ_JUFX02000142.1"/>
</dbReference>
<name>A0A0C1V4W5_9PROT</name>
<evidence type="ECO:0000256" key="2">
    <source>
        <dbReference type="ARBA" id="ARBA00022692"/>
    </source>
</evidence>